<dbReference type="InterPro" id="IPR049704">
    <property type="entry name" value="Aminotrans_3_PPA_site"/>
</dbReference>
<dbReference type="GO" id="GO:0005737">
    <property type="term" value="C:cytoplasm"/>
    <property type="evidence" value="ECO:0007669"/>
    <property type="project" value="UniProtKB-SubCell"/>
</dbReference>
<evidence type="ECO:0000256" key="7">
    <source>
        <dbReference type="ARBA" id="ARBA00022650"/>
    </source>
</evidence>
<evidence type="ECO:0000313" key="13">
    <source>
        <dbReference type="Proteomes" id="UP000236268"/>
    </source>
</evidence>
<evidence type="ECO:0000256" key="3">
    <source>
        <dbReference type="ARBA" id="ARBA00012924"/>
    </source>
</evidence>
<dbReference type="EC" id="2.6.1.13" evidence="3 11"/>
<keyword evidence="7 11" id="KW-0641">Proline biosynthesis</keyword>
<dbReference type="InterPro" id="IPR010164">
    <property type="entry name" value="Orn_aminotrans"/>
</dbReference>
<dbReference type="FunFam" id="3.40.640.10:FF:000011">
    <property type="entry name" value="Ornithine aminotransferase"/>
    <property type="match status" value="1"/>
</dbReference>
<protein>
    <recommendedName>
        <fullName evidence="3 11">Ornithine aminotransferase</fullName>
        <shortName evidence="11">OAT</shortName>
        <ecNumber evidence="3 11">2.6.1.13</ecNumber>
    </recommendedName>
    <alternativeName>
        <fullName evidence="10 11">Ornithine--oxo-acid aminotransferase</fullName>
    </alternativeName>
</protein>
<dbReference type="GO" id="GO:0004587">
    <property type="term" value="F:ornithine aminotransferase activity"/>
    <property type="evidence" value="ECO:0007669"/>
    <property type="project" value="UniProtKB-UniRule"/>
</dbReference>
<dbReference type="InterPro" id="IPR005814">
    <property type="entry name" value="Aminotrans_3"/>
</dbReference>
<dbReference type="InterPro" id="IPR015422">
    <property type="entry name" value="PyrdxlP-dep_Trfase_small"/>
</dbReference>
<dbReference type="Gene3D" id="3.40.640.10">
    <property type="entry name" value="Type I PLP-dependent aspartate aminotransferase-like (Major domain)"/>
    <property type="match status" value="1"/>
</dbReference>
<dbReference type="Proteomes" id="UP000236268">
    <property type="component" value="Unassembled WGS sequence"/>
</dbReference>
<dbReference type="NCBIfam" id="TIGR01885">
    <property type="entry name" value="Orn_aminotrans"/>
    <property type="match status" value="1"/>
</dbReference>
<evidence type="ECO:0000256" key="9">
    <source>
        <dbReference type="ARBA" id="ARBA00022898"/>
    </source>
</evidence>
<evidence type="ECO:0000256" key="6">
    <source>
        <dbReference type="ARBA" id="ARBA00022605"/>
    </source>
</evidence>
<evidence type="ECO:0000256" key="11">
    <source>
        <dbReference type="HAMAP-Rule" id="MF_01689"/>
    </source>
</evidence>
<comment type="caution">
    <text evidence="12">The sequence shown here is derived from an EMBL/GenBank/DDBJ whole genome shotgun (WGS) entry which is preliminary data.</text>
</comment>
<comment type="cofactor">
    <cofactor evidence="1 11">
        <name>pyridoxal 5'-phosphate</name>
        <dbReference type="ChEBI" id="CHEBI:597326"/>
    </cofactor>
</comment>
<comment type="function">
    <text evidence="11">Catalyzes the interconversion of ornithine to glutamate semialdehyde.</text>
</comment>
<name>A0A2K1FUR6_9PROT</name>
<comment type="similarity">
    <text evidence="11">Belongs to the class-III pyridoxal-phosphate-dependent aminotransferase family. OAT subfamily.</text>
</comment>
<accession>A0A2K1FUR6</accession>
<keyword evidence="8 11" id="KW-0808">Transferase</keyword>
<keyword evidence="12" id="KW-0614">Plasmid</keyword>
<dbReference type="UniPathway" id="UPA00098">
    <property type="reaction ID" value="UER00358"/>
</dbReference>
<comment type="subcellular location">
    <subcellularLocation>
        <location evidence="11">Cytoplasm</location>
    </subcellularLocation>
</comment>
<keyword evidence="9 11" id="KW-0663">Pyridoxal phosphate</keyword>
<dbReference type="PROSITE" id="PS00600">
    <property type="entry name" value="AA_TRANSFER_CLASS_3"/>
    <property type="match status" value="1"/>
</dbReference>
<dbReference type="SUPFAM" id="SSF53383">
    <property type="entry name" value="PLP-dependent transferases"/>
    <property type="match status" value="1"/>
</dbReference>
<dbReference type="InterPro" id="IPR050103">
    <property type="entry name" value="Class-III_PLP-dep_AT"/>
</dbReference>
<evidence type="ECO:0000256" key="10">
    <source>
        <dbReference type="ARBA" id="ARBA00030587"/>
    </source>
</evidence>
<dbReference type="HAMAP" id="MF_01689">
    <property type="entry name" value="Ornith_aminotrans_3"/>
    <property type="match status" value="1"/>
</dbReference>
<evidence type="ECO:0000256" key="2">
    <source>
        <dbReference type="ARBA" id="ARBA00004998"/>
    </source>
</evidence>
<evidence type="ECO:0000256" key="5">
    <source>
        <dbReference type="ARBA" id="ARBA00022576"/>
    </source>
</evidence>
<keyword evidence="4 11" id="KW-0963">Cytoplasm</keyword>
<dbReference type="CDD" id="cd00610">
    <property type="entry name" value="OAT_like"/>
    <property type="match status" value="1"/>
</dbReference>
<organism evidence="12 13">
    <name type="scientific">Azospirillum argentinense</name>
    <dbReference type="NCBI Taxonomy" id="2970906"/>
    <lineage>
        <taxon>Bacteria</taxon>
        <taxon>Pseudomonadati</taxon>
        <taxon>Pseudomonadota</taxon>
        <taxon>Alphaproteobacteria</taxon>
        <taxon>Rhodospirillales</taxon>
        <taxon>Azospirillaceae</taxon>
        <taxon>Azospirillum</taxon>
    </lineage>
</organism>
<feature type="modified residue" description="N6-(pyridoxal phosphate)lysine" evidence="11">
    <location>
        <position position="256"/>
    </location>
</feature>
<keyword evidence="6 11" id="KW-0028">Amino-acid biosynthesis</keyword>
<evidence type="ECO:0000313" key="12">
    <source>
        <dbReference type="EMBL" id="PNQ96292.1"/>
    </source>
</evidence>
<dbReference type="AlphaFoldDB" id="A0A2K1FUR6"/>
<gene>
    <name evidence="11" type="primary">rocD</name>
    <name evidence="12" type="ORF">C1S70_24500</name>
</gene>
<evidence type="ECO:0000256" key="8">
    <source>
        <dbReference type="ARBA" id="ARBA00022679"/>
    </source>
</evidence>
<dbReference type="InterPro" id="IPR015421">
    <property type="entry name" value="PyrdxlP-dep_Trfase_major"/>
</dbReference>
<comment type="pathway">
    <text evidence="2 11">Amino-acid biosynthesis; L-proline biosynthesis; L-glutamate 5-semialdehyde from L-ornithine: step 1/1.</text>
</comment>
<dbReference type="Pfam" id="PF00202">
    <property type="entry name" value="Aminotran_3"/>
    <property type="match status" value="1"/>
</dbReference>
<keyword evidence="5 11" id="KW-0032">Aminotransferase</keyword>
<dbReference type="GO" id="GO:0055129">
    <property type="term" value="P:L-proline biosynthetic process"/>
    <property type="evidence" value="ECO:0007669"/>
    <property type="project" value="UniProtKB-UniRule"/>
</dbReference>
<reference evidence="12 13" key="1">
    <citation type="submission" date="2018-01" db="EMBL/GenBank/DDBJ databases">
        <title>Whole genome sequence of Azospirillum brasilense REC3 isolated from strawberry roots.</title>
        <authorList>
            <person name="Fontana C.A."/>
            <person name="Salazar S.M."/>
            <person name="Bassi D."/>
            <person name="Puglisi E."/>
            <person name="Lovaisa N.C."/>
            <person name="Toffoli L.M."/>
            <person name="Pedraza R."/>
            <person name="Cocconcelli P.S."/>
        </authorList>
    </citation>
    <scope>NUCLEOTIDE SEQUENCE [LARGE SCALE GENOMIC DNA]</scope>
    <source>
        <strain evidence="12 13">REC3</strain>
        <plasmid evidence="12">p19unnamed</plasmid>
    </source>
</reference>
<dbReference type="PANTHER" id="PTHR11986:SF18">
    <property type="entry name" value="ORNITHINE AMINOTRANSFERASE, MITOCHONDRIAL"/>
    <property type="match status" value="1"/>
</dbReference>
<geneLocation type="plasmid" evidence="12">
    <name>p19unnamed</name>
</geneLocation>
<evidence type="ECO:0000256" key="1">
    <source>
        <dbReference type="ARBA" id="ARBA00001933"/>
    </source>
</evidence>
<evidence type="ECO:0000256" key="4">
    <source>
        <dbReference type="ARBA" id="ARBA00022490"/>
    </source>
</evidence>
<dbReference type="Gene3D" id="3.90.1150.10">
    <property type="entry name" value="Aspartate Aminotransferase, domain 1"/>
    <property type="match status" value="1"/>
</dbReference>
<dbReference type="EMBL" id="POWG01000033">
    <property type="protein sequence ID" value="PNQ96292.1"/>
    <property type="molecule type" value="Genomic_DNA"/>
</dbReference>
<proteinExistence type="inferred from homology"/>
<dbReference type="InterPro" id="IPR015424">
    <property type="entry name" value="PyrdxlP-dep_Trfase"/>
</dbReference>
<dbReference type="GO" id="GO:0042802">
    <property type="term" value="F:identical protein binding"/>
    <property type="evidence" value="ECO:0007669"/>
    <property type="project" value="TreeGrafter"/>
</dbReference>
<comment type="catalytic activity">
    <reaction evidence="11">
        <text>a 2-oxocarboxylate + L-ornithine = L-glutamate 5-semialdehyde + an L-alpha-amino acid</text>
        <dbReference type="Rhea" id="RHEA:13877"/>
        <dbReference type="ChEBI" id="CHEBI:35179"/>
        <dbReference type="ChEBI" id="CHEBI:46911"/>
        <dbReference type="ChEBI" id="CHEBI:58066"/>
        <dbReference type="ChEBI" id="CHEBI:59869"/>
        <dbReference type="EC" id="2.6.1.13"/>
    </reaction>
</comment>
<dbReference type="InterPro" id="IPR034757">
    <property type="entry name" value="Ornith_aminotrans_bact"/>
</dbReference>
<dbReference type="PIRSF" id="PIRSF000521">
    <property type="entry name" value="Transaminase_4ab_Lys_Orn"/>
    <property type="match status" value="1"/>
</dbReference>
<sequence>MLQHAADLIGTEHRLGAHNYKPLDVVLARGEGVYVWDTEGNRYLDCLSAYSAVNQGHCHPKILEAMVQQASKLTLTSRAFRNDQLALFYEELAALTGSHKILPMNSGAEAVESAIKTVRKWGYEVRGVPENQAEIIVCSDNFHGRTISIVSFSTDPDARGGFGPFTPGFRTVPFGDAAALEAALTPNTVAILLEPIQGEAGVVIPPAGYLRRVRDLCTERNVVMILDEIQTGLGRTGKLLAEEHEGVEADVTLIGKALSGGFYPVSAVLSNSEVLGVLKPGQHGSTFGGNPLACAVARAAMRVLVEEGMIDNAATQGAYFLERLGAIRSNVIREARGRGLMLAVELHPEAGGARRYCEALRARGILAKDTHDHTIRIAPPLVITREQVDWALEQFDAVLTGTTVP</sequence>
<dbReference type="PANTHER" id="PTHR11986">
    <property type="entry name" value="AMINOTRANSFERASE CLASS III"/>
    <property type="match status" value="1"/>
</dbReference>
<dbReference type="RefSeq" id="WP_103041050.1">
    <property type="nucleotide sequence ID" value="NZ_POWG01000033.1"/>
</dbReference>
<dbReference type="GO" id="GO:0030170">
    <property type="term" value="F:pyridoxal phosphate binding"/>
    <property type="evidence" value="ECO:0007669"/>
    <property type="project" value="UniProtKB-UniRule"/>
</dbReference>